<gene>
    <name evidence="1" type="ORF">KDK92_03215</name>
</gene>
<proteinExistence type="predicted"/>
<comment type="caution">
    <text evidence="1">The sequence shown here is derived from an EMBL/GenBank/DDBJ whole genome shotgun (WGS) entry which is preliminary data.</text>
</comment>
<protein>
    <submittedName>
        <fullName evidence="1">Uncharacterized protein</fullName>
    </submittedName>
</protein>
<sequence length="193" mass="22883">MNNLIVISDEKFEESEMLHDVLEEYDDFKKVIFSRFDNYDQLNNSNQLVKFYNIKNFKFAKMSKFVRLFFGGNLFLQKTVGKVYGINKTMVFQDYYVHFKIAQNKIIKDVVDANPENCSILIANGIFTLPFIVEISKYIKKTYNQEVCIVGIVKRKHIFRLTQKNKSLKNNIIDWINKYYLNKVNKIILDTSK</sequence>
<dbReference type="Proteomes" id="UP001056429">
    <property type="component" value="Unassembled WGS sequence"/>
</dbReference>
<reference evidence="1" key="2">
    <citation type="submission" date="2021-04" db="EMBL/GenBank/DDBJ databases">
        <authorList>
            <person name="Dong X."/>
        </authorList>
    </citation>
    <scope>NUCLEOTIDE SEQUENCE</scope>
    <source>
        <strain evidence="1">ZWT</strain>
    </source>
</reference>
<evidence type="ECO:0000313" key="1">
    <source>
        <dbReference type="EMBL" id="MCM1988736.1"/>
    </source>
</evidence>
<accession>A0A9J6NZZ6</accession>
<keyword evidence="2" id="KW-1185">Reference proteome</keyword>
<organism evidence="1 2">
    <name type="scientific">Oceanirhabdus seepicola</name>
    <dbReference type="NCBI Taxonomy" id="2828781"/>
    <lineage>
        <taxon>Bacteria</taxon>
        <taxon>Bacillati</taxon>
        <taxon>Bacillota</taxon>
        <taxon>Clostridia</taxon>
        <taxon>Eubacteriales</taxon>
        <taxon>Clostridiaceae</taxon>
        <taxon>Oceanirhabdus</taxon>
    </lineage>
</organism>
<evidence type="ECO:0000313" key="2">
    <source>
        <dbReference type="Proteomes" id="UP001056429"/>
    </source>
</evidence>
<reference evidence="1" key="1">
    <citation type="journal article" date="2021" name="mSystems">
        <title>Bacteria and Archaea Synergistically Convert Glycine Betaine to Biogenic Methane in the Formosa Cold Seep of the South China Sea.</title>
        <authorList>
            <person name="Li L."/>
            <person name="Zhang W."/>
            <person name="Zhang S."/>
            <person name="Song L."/>
            <person name="Sun Q."/>
            <person name="Zhang H."/>
            <person name="Xiang H."/>
            <person name="Dong X."/>
        </authorList>
    </citation>
    <scope>NUCLEOTIDE SEQUENCE</scope>
    <source>
        <strain evidence="1">ZWT</strain>
    </source>
</reference>
<dbReference type="RefSeq" id="WP_250857605.1">
    <property type="nucleotide sequence ID" value="NZ_JAGSOJ010000001.1"/>
</dbReference>
<name>A0A9J6NZZ6_9CLOT</name>
<dbReference type="EMBL" id="JAGSOJ010000001">
    <property type="protein sequence ID" value="MCM1988736.1"/>
    <property type="molecule type" value="Genomic_DNA"/>
</dbReference>
<dbReference type="AlphaFoldDB" id="A0A9J6NZZ6"/>